<evidence type="ECO:0000256" key="12">
    <source>
        <dbReference type="SAM" id="MobiDB-lite"/>
    </source>
</evidence>
<feature type="compositionally biased region" description="Polar residues" evidence="12">
    <location>
        <begin position="702"/>
        <end position="728"/>
    </location>
</feature>
<dbReference type="PANTHER" id="PTHR22589">
    <property type="entry name" value="CARNITINE O-ACYLTRANSFERASE"/>
    <property type="match status" value="1"/>
</dbReference>
<keyword evidence="6 13" id="KW-1133">Transmembrane helix</keyword>
<evidence type="ECO:0000256" key="10">
    <source>
        <dbReference type="PIRSR" id="PIRSR600542-1"/>
    </source>
</evidence>
<dbReference type="FunFam" id="3.30.559.10:FF:000002">
    <property type="entry name" value="carnitine O-palmitoyltransferase 1, liver isoform"/>
    <property type="match status" value="1"/>
</dbReference>
<dbReference type="SUPFAM" id="SSF52777">
    <property type="entry name" value="CoA-dependent acyltransferases"/>
    <property type="match status" value="2"/>
</dbReference>
<dbReference type="InterPro" id="IPR042231">
    <property type="entry name" value="Cho/carn_acyl_trans_2"/>
</dbReference>
<evidence type="ECO:0000259" key="14">
    <source>
        <dbReference type="Pfam" id="PF00755"/>
    </source>
</evidence>
<dbReference type="GeneID" id="25567286"/>
<dbReference type="RefSeq" id="XP_013755070.1">
    <property type="nucleotide sequence ID" value="XM_013899616.1"/>
</dbReference>
<keyword evidence="8 13" id="KW-0472">Membrane</keyword>
<evidence type="ECO:0000256" key="6">
    <source>
        <dbReference type="ARBA" id="ARBA00022989"/>
    </source>
</evidence>
<evidence type="ECO:0000256" key="9">
    <source>
        <dbReference type="ARBA" id="ARBA00023315"/>
    </source>
</evidence>
<feature type="transmembrane region" description="Helical" evidence="13">
    <location>
        <begin position="116"/>
        <end position="136"/>
    </location>
</feature>
<evidence type="ECO:0000256" key="4">
    <source>
        <dbReference type="ARBA" id="ARBA00022692"/>
    </source>
</evidence>
<keyword evidence="5" id="KW-0276">Fatty acid metabolism</keyword>
<evidence type="ECO:0000256" key="8">
    <source>
        <dbReference type="ARBA" id="ARBA00023136"/>
    </source>
</evidence>
<accession>A0A0L0DKE5</accession>
<dbReference type="AlphaFoldDB" id="A0A0L0DKE5"/>
<comment type="subcellular location">
    <subcellularLocation>
        <location evidence="1">Membrane</location>
        <topology evidence="1">Multi-pass membrane protein</topology>
    </subcellularLocation>
</comment>
<dbReference type="InterPro" id="IPR039551">
    <property type="entry name" value="Cho/carn_acyl_trans"/>
</dbReference>
<dbReference type="GO" id="GO:0009437">
    <property type="term" value="P:carnitine metabolic process"/>
    <property type="evidence" value="ECO:0007669"/>
    <property type="project" value="TreeGrafter"/>
</dbReference>
<dbReference type="Gene3D" id="3.30.559.70">
    <property type="entry name" value="Choline/Carnitine o-acyltransferase, domain 2"/>
    <property type="match status" value="1"/>
</dbReference>
<dbReference type="Gene3D" id="3.30.559.10">
    <property type="entry name" value="Chloramphenicol acetyltransferase-like domain"/>
    <property type="match status" value="1"/>
</dbReference>
<keyword evidence="16" id="KW-1185">Reference proteome</keyword>
<dbReference type="PANTHER" id="PTHR22589:SF31">
    <property type="entry name" value="CARNITINE O-PALMITOYLTRANSFERASE"/>
    <property type="match status" value="1"/>
</dbReference>
<comment type="similarity">
    <text evidence="2 11">Belongs to the carnitine/choline acetyltransferase family.</text>
</comment>
<evidence type="ECO:0000256" key="5">
    <source>
        <dbReference type="ARBA" id="ARBA00022832"/>
    </source>
</evidence>
<dbReference type="InterPro" id="IPR000542">
    <property type="entry name" value="Carn_acyl_trans"/>
</dbReference>
<name>A0A0L0DKE5_THETB</name>
<keyword evidence="7" id="KW-0443">Lipid metabolism</keyword>
<evidence type="ECO:0000313" key="15">
    <source>
        <dbReference type="EMBL" id="KNC52757.1"/>
    </source>
</evidence>
<dbReference type="Proteomes" id="UP000054408">
    <property type="component" value="Unassembled WGS sequence"/>
</dbReference>
<keyword evidence="9 11" id="KW-0012">Acyltransferase</keyword>
<dbReference type="EMBL" id="GL349475">
    <property type="protein sequence ID" value="KNC52757.1"/>
    <property type="molecule type" value="Genomic_DNA"/>
</dbReference>
<evidence type="ECO:0000256" key="7">
    <source>
        <dbReference type="ARBA" id="ARBA00023098"/>
    </source>
</evidence>
<evidence type="ECO:0000256" key="13">
    <source>
        <dbReference type="SAM" id="Phobius"/>
    </source>
</evidence>
<reference evidence="15 16" key="1">
    <citation type="submission" date="2010-05" db="EMBL/GenBank/DDBJ databases">
        <title>The Genome Sequence of Thecamonas trahens ATCC 50062.</title>
        <authorList>
            <consortium name="The Broad Institute Genome Sequencing Platform"/>
            <person name="Russ C."/>
            <person name="Cuomo C."/>
            <person name="Shea T."/>
            <person name="Young S.K."/>
            <person name="Zeng Q."/>
            <person name="Koehrsen M."/>
            <person name="Haas B."/>
            <person name="Borodovsky M."/>
            <person name="Guigo R."/>
            <person name="Alvarado L."/>
            <person name="Berlin A."/>
            <person name="Bochicchio J."/>
            <person name="Borenstein D."/>
            <person name="Chapman S."/>
            <person name="Chen Z."/>
            <person name="Freedman E."/>
            <person name="Gellesch M."/>
            <person name="Goldberg J."/>
            <person name="Griggs A."/>
            <person name="Gujja S."/>
            <person name="Heilman E."/>
            <person name="Heiman D."/>
            <person name="Hepburn T."/>
            <person name="Howarth C."/>
            <person name="Jen D."/>
            <person name="Larson L."/>
            <person name="Mehta T."/>
            <person name="Park D."/>
            <person name="Pearson M."/>
            <person name="Roberts A."/>
            <person name="Saif S."/>
            <person name="Shenoy N."/>
            <person name="Sisk P."/>
            <person name="Stolte C."/>
            <person name="Sykes S."/>
            <person name="Thomson T."/>
            <person name="Walk T."/>
            <person name="White J."/>
            <person name="Yandava C."/>
            <person name="Burger G."/>
            <person name="Gray M.W."/>
            <person name="Holland P.W.H."/>
            <person name="King N."/>
            <person name="Lang F.B.F."/>
            <person name="Roger A.J."/>
            <person name="Ruiz-Trillo I."/>
            <person name="Lander E."/>
            <person name="Nusbaum C."/>
        </authorList>
    </citation>
    <scope>NUCLEOTIDE SEQUENCE [LARGE SCALE GENOMIC DNA]</scope>
    <source>
        <strain evidence="15 16">ATCC 50062</strain>
    </source>
</reference>
<feature type="active site" description="Proton acceptor" evidence="10">
    <location>
        <position position="489"/>
    </location>
</feature>
<keyword evidence="3 11" id="KW-0808">Transferase</keyword>
<evidence type="ECO:0000256" key="1">
    <source>
        <dbReference type="ARBA" id="ARBA00004141"/>
    </source>
</evidence>
<dbReference type="STRING" id="461836.A0A0L0DKE5"/>
<dbReference type="eggNOG" id="KOG3716">
    <property type="taxonomic scope" value="Eukaryota"/>
</dbReference>
<gene>
    <name evidence="15" type="ORF">AMSG_08639</name>
</gene>
<dbReference type="GO" id="GO:0005739">
    <property type="term" value="C:mitochondrion"/>
    <property type="evidence" value="ECO:0007669"/>
    <property type="project" value="TreeGrafter"/>
</dbReference>
<dbReference type="InterPro" id="IPR023213">
    <property type="entry name" value="CAT-like_dom_sf"/>
</dbReference>
<proteinExistence type="inferred from homology"/>
<organism evidence="15 16">
    <name type="scientific">Thecamonas trahens ATCC 50062</name>
    <dbReference type="NCBI Taxonomy" id="461836"/>
    <lineage>
        <taxon>Eukaryota</taxon>
        <taxon>Apusozoa</taxon>
        <taxon>Apusomonadida</taxon>
        <taxon>Apusomonadidae</taxon>
        <taxon>Thecamonas</taxon>
    </lineage>
</organism>
<dbReference type="GO" id="GO:0016020">
    <property type="term" value="C:membrane"/>
    <property type="evidence" value="ECO:0007669"/>
    <property type="project" value="UniProtKB-SubCell"/>
</dbReference>
<feature type="transmembrane region" description="Helical" evidence="13">
    <location>
        <begin position="58"/>
        <end position="82"/>
    </location>
</feature>
<dbReference type="OMA" id="KMDGTPT"/>
<dbReference type="PROSITE" id="PS00440">
    <property type="entry name" value="ACYLTRANSF_C_2"/>
    <property type="match status" value="1"/>
</dbReference>
<evidence type="ECO:0000256" key="3">
    <source>
        <dbReference type="ARBA" id="ARBA00022679"/>
    </source>
</evidence>
<protein>
    <submittedName>
        <fullName evidence="15">Carnitine O-acyltransferase</fullName>
    </submittedName>
</protein>
<evidence type="ECO:0000256" key="2">
    <source>
        <dbReference type="ARBA" id="ARBA00005232"/>
    </source>
</evidence>
<dbReference type="GO" id="GO:0004095">
    <property type="term" value="F:carnitine O-palmitoyltransferase activity"/>
    <property type="evidence" value="ECO:0007669"/>
    <property type="project" value="TreeGrafter"/>
</dbReference>
<dbReference type="Pfam" id="PF00755">
    <property type="entry name" value="Carn_acyltransf"/>
    <property type="match status" value="1"/>
</dbReference>
<dbReference type="OrthoDB" id="240216at2759"/>
<feature type="domain" description="Choline/carnitine acyltransferase" evidence="14">
    <location>
        <begin position="191"/>
        <end position="776"/>
    </location>
</feature>
<feature type="region of interest" description="Disordered" evidence="12">
    <location>
        <begin position="702"/>
        <end position="732"/>
    </location>
</feature>
<keyword evidence="4 13" id="KW-0812">Transmembrane</keyword>
<dbReference type="GO" id="GO:0006631">
    <property type="term" value="P:fatty acid metabolic process"/>
    <property type="evidence" value="ECO:0007669"/>
    <property type="project" value="UniProtKB-KW"/>
</dbReference>
<sequence>MAEARSIAMVNMGLAARRSGAVELFTSDQGLTIKITIPKPKMMARSLKRKYHVMRNTLLYSFFPLGILSVIAVVALFIAVVLGSDRSSWWRSGRPATIIWYAACAMPGFELLPLTVQLVGLATTAGLASCLAVMVVQRYVLRMLLNWTGWLYVPRGQKPWRVVAWSMAVKALTVSAKQALTFSLQGSLPRLPVPSLEATTRKYLESIEPLRDEGEMAEERERVEAFLANEGPTLQRYLWLKSLWAPNYVTDWWEKYVYLRGRSPLMINSNYYINDSSMYRPTSSPAARAGDIIEGMLEYMRMIDHETLEIQMVNNTIPLCMEQSRRMFATTRVPGLEHDTLVHLEAGESRHIVVLYRGVFTALPVFYKGHLLDGYQIENQFTCLQEAVDAYIEEHGEPGTAGKIGALTAGNRTRWAEVREEYFSSGVNGRSLEVIERALFFVAMDPAKPANDTDMGRLNLTGRGYDRWFDKSITMVLYANGVMGVNCEHSWADALCPARMVEHAMTRHFNQKVFDENGSVIPRDGFTKRVPYQGTILPWDLPVAAQAAVEDAVLAASALIADVELQLYQHPWGKGRIKGCRLSPDAFVQMAMQLAYYRDQGELCLTYEASTTRLFRNGRTETVRTCSSAVKAFVEAMEDESVPASEVRAALQTAVDGHVLKFKDAMSGRGLDRHLFALYVVSVGRGIESEFLAQAISSEWRLSTSQQPQRQTDNWDPSTNPEHAQRVSSGGGFGPVADTAAYGVSYMLAGEHTIYFHVSSKVSCPLSSSTRFIKNIGRALDDVLALFDEDAQ</sequence>
<evidence type="ECO:0000313" key="16">
    <source>
        <dbReference type="Proteomes" id="UP000054408"/>
    </source>
</evidence>
<evidence type="ECO:0000256" key="11">
    <source>
        <dbReference type="RuleBase" id="RU003801"/>
    </source>
</evidence>